<sequence length="655" mass="75463">MEASKLKQQEIAHFKRVVCLRDDGKKVLDMTLSWAVFVDIFIGGGNVWQGFWCCSYRVSIVMPLQAFVLGMYSKNFVFFLPYEYYDASPSVFWGFLRLIGCVYRGDEYYCINLSKLLVVMMSIIMSTSPASRHKKEMQGCTRKCKAKMDRIFLREVESELRGEKEEEGEDREEGQSFWFFHVVKELNNENRWRVPDRIDRIINGSSRRDLLLNSQNFFRSTPAGAENPSLSRLCYRRLWGSRNRRALILGWVYYLDAFSSYPLRTWLPSVYRGHDNWHTRGKGPLNALTPTPDMDRTVSRRSEPSSRTALMGEQPNPWNILQPQVAKSRHRGAKPSRRYMSISPSLSPRQCPDRYAFRAGRNLPDKEFRYLRTVIVTAAVHRGFGRRLPCHQVTNFLDLPALGRRILYLPTCVGFGYRYPFVEGRSSFSWEYGMDYFSAVAPASSVPRDQQRALTHPPWTNLAEEPLGFRGIGFSPTFALLKPTFSLPLRPPLLAQMSSQLLRLNAFRGEPASSGFEWHFTPNHNSSADSSTSVGSDLHLVSPKLHPGVFSLARWSLLIHTGFHVPHATRMFQFTRLSLACPWIQQQFERLTYIGNPRIYAYFQLPEAFRRLPRPSSSLVHELEISGLEPLTLVNTVRIEVLNYNTAVLNSVRPY</sequence>
<organism evidence="2 3">
    <name type="scientific">Cajanus cajan</name>
    <name type="common">Pigeon pea</name>
    <name type="synonym">Cajanus indicus</name>
    <dbReference type="NCBI Taxonomy" id="3821"/>
    <lineage>
        <taxon>Eukaryota</taxon>
        <taxon>Viridiplantae</taxon>
        <taxon>Streptophyta</taxon>
        <taxon>Embryophyta</taxon>
        <taxon>Tracheophyta</taxon>
        <taxon>Spermatophyta</taxon>
        <taxon>Magnoliopsida</taxon>
        <taxon>eudicotyledons</taxon>
        <taxon>Gunneridae</taxon>
        <taxon>Pentapetalae</taxon>
        <taxon>rosids</taxon>
        <taxon>fabids</taxon>
        <taxon>Fabales</taxon>
        <taxon>Fabaceae</taxon>
        <taxon>Papilionoideae</taxon>
        <taxon>50 kb inversion clade</taxon>
        <taxon>NPAAA clade</taxon>
        <taxon>indigoferoid/millettioid clade</taxon>
        <taxon>Phaseoleae</taxon>
        <taxon>Cajanus</taxon>
    </lineage>
</organism>
<feature type="region of interest" description="Disordered" evidence="1">
    <location>
        <begin position="282"/>
        <end position="314"/>
    </location>
</feature>
<dbReference type="EMBL" id="KQ483645">
    <property type="protein sequence ID" value="KYP43983.1"/>
    <property type="molecule type" value="Genomic_DNA"/>
</dbReference>
<dbReference type="Proteomes" id="UP000075243">
    <property type="component" value="Unassembled WGS sequence"/>
</dbReference>
<accession>A0A151RNA8</accession>
<gene>
    <name evidence="2" type="ORF">KK1_034567</name>
</gene>
<dbReference type="Gramene" id="C.cajan_32430.t">
    <property type="protein sequence ID" value="C.cajan_32430.t"/>
    <property type="gene ID" value="C.cajan_32430"/>
</dbReference>
<dbReference type="AntiFam" id="ANF00005">
    <property type="entry name" value="Antisense to 23S rRNA"/>
</dbReference>
<name>A0A151RNA8_CAJCA</name>
<proteinExistence type="predicted"/>
<keyword evidence="3" id="KW-1185">Reference proteome</keyword>
<evidence type="ECO:0000313" key="3">
    <source>
        <dbReference type="Proteomes" id="UP000075243"/>
    </source>
</evidence>
<protein>
    <submittedName>
        <fullName evidence="2">Uncharacterized protein ORF91</fullName>
    </submittedName>
</protein>
<dbReference type="AntiFam" id="ANF00025">
    <property type="entry name" value="Antisense to 23S rRNA"/>
</dbReference>
<evidence type="ECO:0000256" key="1">
    <source>
        <dbReference type="SAM" id="MobiDB-lite"/>
    </source>
</evidence>
<evidence type="ECO:0000313" key="2">
    <source>
        <dbReference type="EMBL" id="KYP43983.1"/>
    </source>
</evidence>
<reference evidence="2" key="1">
    <citation type="journal article" date="2012" name="Nat. Biotechnol.">
        <title>Draft genome sequence of pigeonpea (Cajanus cajan), an orphan legume crop of resource-poor farmers.</title>
        <authorList>
            <person name="Varshney R.K."/>
            <person name="Chen W."/>
            <person name="Li Y."/>
            <person name="Bharti A.K."/>
            <person name="Saxena R.K."/>
            <person name="Schlueter J.A."/>
            <person name="Donoghue M.T."/>
            <person name="Azam S."/>
            <person name="Fan G."/>
            <person name="Whaley A.M."/>
            <person name="Farmer A.D."/>
            <person name="Sheridan J."/>
            <person name="Iwata A."/>
            <person name="Tuteja R."/>
            <person name="Penmetsa R.V."/>
            <person name="Wu W."/>
            <person name="Upadhyaya H.D."/>
            <person name="Yang S.P."/>
            <person name="Shah T."/>
            <person name="Saxena K.B."/>
            <person name="Michael T."/>
            <person name="McCombie W.R."/>
            <person name="Yang B."/>
            <person name="Zhang G."/>
            <person name="Yang H."/>
            <person name="Wang J."/>
            <person name="Spillane C."/>
            <person name="Cook D.R."/>
            <person name="May G.D."/>
            <person name="Xu X."/>
            <person name="Jackson S.A."/>
        </authorList>
    </citation>
    <scope>NUCLEOTIDE SEQUENCE [LARGE SCALE GENOMIC DNA]</scope>
</reference>
<feature type="compositionally biased region" description="Basic and acidic residues" evidence="1">
    <location>
        <begin position="293"/>
        <end position="304"/>
    </location>
</feature>
<dbReference type="AlphaFoldDB" id="A0A151RNA8"/>